<evidence type="ECO:0000313" key="1">
    <source>
        <dbReference type="EMBL" id="MPM69211.1"/>
    </source>
</evidence>
<dbReference type="AlphaFoldDB" id="A0A645BX32"/>
<dbReference type="InterPro" id="IPR021377">
    <property type="entry name" value="DUF3006"/>
</dbReference>
<reference evidence="1" key="1">
    <citation type="submission" date="2019-08" db="EMBL/GenBank/DDBJ databases">
        <authorList>
            <person name="Kucharzyk K."/>
            <person name="Murdoch R.W."/>
            <person name="Higgins S."/>
            <person name="Loffler F."/>
        </authorList>
    </citation>
    <scope>NUCLEOTIDE SEQUENCE</scope>
</reference>
<accession>A0A645BX32</accession>
<dbReference type="Gene3D" id="6.20.120.50">
    <property type="match status" value="1"/>
</dbReference>
<comment type="caution">
    <text evidence="1">The sequence shown here is derived from an EMBL/GenBank/DDBJ whole genome shotgun (WGS) entry which is preliminary data.</text>
</comment>
<evidence type="ECO:0008006" key="2">
    <source>
        <dbReference type="Google" id="ProtNLM"/>
    </source>
</evidence>
<dbReference type="Pfam" id="PF11213">
    <property type="entry name" value="DUF3006"/>
    <property type="match status" value="1"/>
</dbReference>
<organism evidence="1">
    <name type="scientific">bioreactor metagenome</name>
    <dbReference type="NCBI Taxonomy" id="1076179"/>
    <lineage>
        <taxon>unclassified sequences</taxon>
        <taxon>metagenomes</taxon>
        <taxon>ecological metagenomes</taxon>
    </lineage>
</organism>
<proteinExistence type="predicted"/>
<dbReference type="EMBL" id="VSSQ01022716">
    <property type="protein sequence ID" value="MPM69211.1"/>
    <property type="molecule type" value="Genomic_DNA"/>
</dbReference>
<name>A0A645BX32_9ZZZZ</name>
<gene>
    <name evidence="1" type="ORF">SDC9_116155</name>
</gene>
<sequence>MRLQAVIDRFEGRNAVLLVGEEETVVIWPRTSLPAGAGEGDILQMNLTIDGEATRLARSEAESLLRQILQKNQEG</sequence>
<protein>
    <recommendedName>
        <fullName evidence="2">DUF3006 domain-containing protein</fullName>
    </recommendedName>
</protein>